<keyword evidence="2" id="KW-0808">Transferase</keyword>
<dbReference type="GO" id="GO:0016747">
    <property type="term" value="F:acyltransferase activity, transferring groups other than amino-acyl groups"/>
    <property type="evidence" value="ECO:0007669"/>
    <property type="project" value="InterPro"/>
</dbReference>
<feature type="domain" description="N-acetyltransferase" evidence="1">
    <location>
        <begin position="1"/>
        <end position="142"/>
    </location>
</feature>
<dbReference type="EMBL" id="WWCU01000002">
    <property type="protein sequence ID" value="MYN06324.1"/>
    <property type="molecule type" value="Genomic_DNA"/>
</dbReference>
<dbReference type="InterPro" id="IPR016181">
    <property type="entry name" value="Acyl_CoA_acyltransferase"/>
</dbReference>
<name>A0A7X4KJQ9_9BURK</name>
<gene>
    <name evidence="2" type="ORF">GTP77_03135</name>
</gene>
<proteinExistence type="predicted"/>
<comment type="caution">
    <text evidence="2">The sequence shown here is derived from an EMBL/GenBank/DDBJ whole genome shotgun (WGS) entry which is preliminary data.</text>
</comment>
<evidence type="ECO:0000259" key="1">
    <source>
        <dbReference type="PROSITE" id="PS51186"/>
    </source>
</evidence>
<accession>A0A7X4KJQ9</accession>
<protein>
    <submittedName>
        <fullName evidence="2">GNAT family N-acetyltransferase</fullName>
    </submittedName>
</protein>
<dbReference type="Pfam" id="PF00583">
    <property type="entry name" value="Acetyltransf_1"/>
    <property type="match status" value="1"/>
</dbReference>
<dbReference type="AlphaFoldDB" id="A0A7X4KJQ9"/>
<dbReference type="Gene3D" id="3.40.630.30">
    <property type="match status" value="1"/>
</dbReference>
<evidence type="ECO:0000313" key="2">
    <source>
        <dbReference type="EMBL" id="MYN06324.1"/>
    </source>
</evidence>
<reference evidence="2 3" key="1">
    <citation type="submission" date="2019-12" db="EMBL/GenBank/DDBJ databases">
        <title>Novel species isolated from a subtropical stream in China.</title>
        <authorList>
            <person name="Lu H."/>
        </authorList>
    </citation>
    <scope>NUCLEOTIDE SEQUENCE [LARGE SCALE GENOMIC DNA]</scope>
    <source>
        <strain evidence="2 3">FT127W</strain>
    </source>
</reference>
<organism evidence="2 3">
    <name type="scientific">Pseudoduganella aquatica</name>
    <dbReference type="NCBI Taxonomy" id="2660641"/>
    <lineage>
        <taxon>Bacteria</taxon>
        <taxon>Pseudomonadati</taxon>
        <taxon>Pseudomonadota</taxon>
        <taxon>Betaproteobacteria</taxon>
        <taxon>Burkholderiales</taxon>
        <taxon>Oxalobacteraceae</taxon>
        <taxon>Telluria group</taxon>
        <taxon>Pseudoduganella</taxon>
    </lineage>
</organism>
<dbReference type="PROSITE" id="PS51186">
    <property type="entry name" value="GNAT"/>
    <property type="match status" value="1"/>
</dbReference>
<sequence length="142" mass="15810">MKQNVIVVSDNTDPEFEKAIGKGLDEFNLQTSGLSDRRPLCVMVRDPDTNEILGGIVGRTSLGLAFLDLFHLPDSLRGSGLGTKILQAFEDEARERGCRSAVLYTISFQAPGFYKKNGWRSFGEIESDIEGVSRIFMTKKLY</sequence>
<dbReference type="SUPFAM" id="SSF55729">
    <property type="entry name" value="Acyl-CoA N-acyltransferases (Nat)"/>
    <property type="match status" value="1"/>
</dbReference>
<dbReference type="InterPro" id="IPR000182">
    <property type="entry name" value="GNAT_dom"/>
</dbReference>
<keyword evidence="3" id="KW-1185">Reference proteome</keyword>
<dbReference type="CDD" id="cd04301">
    <property type="entry name" value="NAT_SF"/>
    <property type="match status" value="1"/>
</dbReference>
<dbReference type="RefSeq" id="WP_161070698.1">
    <property type="nucleotide sequence ID" value="NZ_CP086370.1"/>
</dbReference>
<evidence type="ECO:0000313" key="3">
    <source>
        <dbReference type="Proteomes" id="UP000450676"/>
    </source>
</evidence>
<dbReference type="Proteomes" id="UP000450676">
    <property type="component" value="Unassembled WGS sequence"/>
</dbReference>